<feature type="binding site" evidence="6">
    <location>
        <position position="99"/>
    </location>
    <ligand>
        <name>Zn(2+)</name>
        <dbReference type="ChEBI" id="CHEBI:29105"/>
    </ligand>
</feature>
<keyword evidence="3 6" id="KW-0862">Zinc</keyword>
<dbReference type="PANTHER" id="PTHR11002">
    <property type="entry name" value="CARBONIC ANHYDRASE"/>
    <property type="match status" value="1"/>
</dbReference>
<keyword evidence="4 7" id="KW-0456">Lyase</keyword>
<gene>
    <name evidence="8" type="ORF">HBA54_15560</name>
</gene>
<sequence length="200" mass="22210">MVQTLIQRNIHWATERVEQDPDYFKRLSDIQNPRYLWIGCSDSRVPANVIAGLEPGEVFVHRNVANLLHPGDLNGLSVLQYAVESLQVRQIIVCGHYGCGGINAAVEAQRHGLIDHWLQPIRDTAALCAGELENLGDQTQRMNRLCELNVMAQVKRVAETPIVQDAWGRGQALEVHGLVYGLNDGRLRNLDCSLPATAEA</sequence>
<dbReference type="InterPro" id="IPR036874">
    <property type="entry name" value="Carbonic_anhydrase_sf"/>
</dbReference>
<comment type="function">
    <text evidence="7">Reversible hydration of carbon dioxide.</text>
</comment>
<evidence type="ECO:0000256" key="5">
    <source>
        <dbReference type="ARBA" id="ARBA00048348"/>
    </source>
</evidence>
<comment type="caution">
    <text evidence="8">The sequence shown here is derived from an EMBL/GenBank/DDBJ whole genome shotgun (WGS) entry which is preliminary data.</text>
</comment>
<dbReference type="PANTHER" id="PTHR11002:SF76">
    <property type="entry name" value="CARBONIC ANHYDRASE"/>
    <property type="match status" value="1"/>
</dbReference>
<dbReference type="CDD" id="cd00883">
    <property type="entry name" value="beta_CA_cladeA"/>
    <property type="match status" value="1"/>
</dbReference>
<evidence type="ECO:0000313" key="8">
    <source>
        <dbReference type="EMBL" id="NIA70021.1"/>
    </source>
</evidence>
<comment type="catalytic activity">
    <reaction evidence="5 7">
        <text>hydrogencarbonate + H(+) = CO2 + H2O</text>
        <dbReference type="Rhea" id="RHEA:10748"/>
        <dbReference type="ChEBI" id="CHEBI:15377"/>
        <dbReference type="ChEBI" id="CHEBI:15378"/>
        <dbReference type="ChEBI" id="CHEBI:16526"/>
        <dbReference type="ChEBI" id="CHEBI:17544"/>
        <dbReference type="EC" id="4.2.1.1"/>
    </reaction>
</comment>
<evidence type="ECO:0000256" key="4">
    <source>
        <dbReference type="ARBA" id="ARBA00023239"/>
    </source>
</evidence>
<dbReference type="SMART" id="SM00947">
    <property type="entry name" value="Pro_CA"/>
    <property type="match status" value="1"/>
</dbReference>
<keyword evidence="2 6" id="KW-0479">Metal-binding</keyword>
<dbReference type="GO" id="GO:0004089">
    <property type="term" value="F:carbonate dehydratase activity"/>
    <property type="evidence" value="ECO:0007669"/>
    <property type="project" value="UniProtKB-UniRule"/>
</dbReference>
<dbReference type="Gene3D" id="3.40.1050.10">
    <property type="entry name" value="Carbonic anhydrase"/>
    <property type="match status" value="1"/>
</dbReference>
<dbReference type="EC" id="4.2.1.1" evidence="7"/>
<dbReference type="RefSeq" id="WP_167226189.1">
    <property type="nucleotide sequence ID" value="NZ_JAAQPH010000011.1"/>
</dbReference>
<evidence type="ECO:0000256" key="7">
    <source>
        <dbReference type="RuleBase" id="RU003956"/>
    </source>
</evidence>
<keyword evidence="9" id="KW-1185">Reference proteome</keyword>
<dbReference type="Pfam" id="PF00484">
    <property type="entry name" value="Pro_CA"/>
    <property type="match status" value="1"/>
</dbReference>
<feature type="binding site" evidence="6">
    <location>
        <position position="42"/>
    </location>
    <ligand>
        <name>Zn(2+)</name>
        <dbReference type="ChEBI" id="CHEBI:29105"/>
    </ligand>
</feature>
<feature type="binding site" evidence="6">
    <location>
        <position position="96"/>
    </location>
    <ligand>
        <name>Zn(2+)</name>
        <dbReference type="ChEBI" id="CHEBI:29105"/>
    </ligand>
</feature>
<accession>A0A967KG30</accession>
<name>A0A967KG30_9PROT</name>
<protein>
    <recommendedName>
        <fullName evidence="7">Carbonic anhydrase</fullName>
        <ecNumber evidence="7">4.2.1.1</ecNumber>
    </recommendedName>
    <alternativeName>
        <fullName evidence="7">Carbonate dehydratase</fullName>
    </alternativeName>
</protein>
<dbReference type="GO" id="GO:0015976">
    <property type="term" value="P:carbon utilization"/>
    <property type="evidence" value="ECO:0007669"/>
    <property type="project" value="InterPro"/>
</dbReference>
<proteinExistence type="inferred from homology"/>
<comment type="similarity">
    <text evidence="1 7">Belongs to the beta-class carbonic anhydrase family.</text>
</comment>
<dbReference type="PROSITE" id="PS00704">
    <property type="entry name" value="PROK_CO2_ANHYDRASE_1"/>
    <property type="match status" value="1"/>
</dbReference>
<feature type="binding site" evidence="6">
    <location>
        <position position="40"/>
    </location>
    <ligand>
        <name>Zn(2+)</name>
        <dbReference type="ChEBI" id="CHEBI:29105"/>
    </ligand>
</feature>
<evidence type="ECO:0000256" key="1">
    <source>
        <dbReference type="ARBA" id="ARBA00006217"/>
    </source>
</evidence>
<evidence type="ECO:0000313" key="9">
    <source>
        <dbReference type="Proteomes" id="UP000761264"/>
    </source>
</evidence>
<dbReference type="InterPro" id="IPR001765">
    <property type="entry name" value="Carbonic_anhydrase"/>
</dbReference>
<evidence type="ECO:0000256" key="6">
    <source>
        <dbReference type="PIRSR" id="PIRSR601765-1"/>
    </source>
</evidence>
<dbReference type="PROSITE" id="PS00705">
    <property type="entry name" value="PROK_CO2_ANHYDRASE_2"/>
    <property type="match status" value="1"/>
</dbReference>
<comment type="cofactor">
    <cofactor evidence="6">
        <name>Zn(2+)</name>
        <dbReference type="ChEBI" id="CHEBI:29105"/>
    </cofactor>
    <text evidence="6">Binds 1 zinc ion per subunit.</text>
</comment>
<dbReference type="EMBL" id="JAAQPH010000011">
    <property type="protein sequence ID" value="NIA70021.1"/>
    <property type="molecule type" value="Genomic_DNA"/>
</dbReference>
<dbReference type="GO" id="GO:0008270">
    <property type="term" value="F:zinc ion binding"/>
    <property type="evidence" value="ECO:0007669"/>
    <property type="project" value="UniProtKB-UniRule"/>
</dbReference>
<evidence type="ECO:0000256" key="3">
    <source>
        <dbReference type="ARBA" id="ARBA00022833"/>
    </source>
</evidence>
<organism evidence="8 9">
    <name type="scientific">Pelagibius litoralis</name>
    <dbReference type="NCBI Taxonomy" id="374515"/>
    <lineage>
        <taxon>Bacteria</taxon>
        <taxon>Pseudomonadati</taxon>
        <taxon>Pseudomonadota</taxon>
        <taxon>Alphaproteobacteria</taxon>
        <taxon>Rhodospirillales</taxon>
        <taxon>Rhodovibrionaceae</taxon>
        <taxon>Pelagibius</taxon>
    </lineage>
</organism>
<dbReference type="SUPFAM" id="SSF53056">
    <property type="entry name" value="beta-carbonic anhydrase, cab"/>
    <property type="match status" value="1"/>
</dbReference>
<reference evidence="8" key="1">
    <citation type="submission" date="2020-03" db="EMBL/GenBank/DDBJ databases">
        <title>Genome of Pelagibius litoralis DSM 21314T.</title>
        <authorList>
            <person name="Wang G."/>
        </authorList>
    </citation>
    <scope>NUCLEOTIDE SEQUENCE</scope>
    <source>
        <strain evidence="8">DSM 21314</strain>
    </source>
</reference>
<dbReference type="Proteomes" id="UP000761264">
    <property type="component" value="Unassembled WGS sequence"/>
</dbReference>
<evidence type="ECO:0000256" key="2">
    <source>
        <dbReference type="ARBA" id="ARBA00022723"/>
    </source>
</evidence>
<dbReference type="AlphaFoldDB" id="A0A967KG30"/>
<dbReference type="FunFam" id="3.40.1050.10:FF:000001">
    <property type="entry name" value="Carbonic anhydrase"/>
    <property type="match status" value="1"/>
</dbReference>
<dbReference type="InterPro" id="IPR015892">
    <property type="entry name" value="Carbonic_anhydrase_CS"/>
</dbReference>